<dbReference type="CDD" id="cd13690">
    <property type="entry name" value="PBP2_GluB"/>
    <property type="match status" value="1"/>
</dbReference>
<comment type="similarity">
    <text evidence="1">Belongs to the bacterial solute-binding protein 3 family.</text>
</comment>
<keyword evidence="2" id="KW-0813">Transport</keyword>
<dbReference type="SMART" id="SM00062">
    <property type="entry name" value="PBPb"/>
    <property type="match status" value="1"/>
</dbReference>
<dbReference type="GO" id="GO:0005576">
    <property type="term" value="C:extracellular region"/>
    <property type="evidence" value="ECO:0007669"/>
    <property type="project" value="TreeGrafter"/>
</dbReference>
<reference evidence="5" key="1">
    <citation type="submission" date="2020-10" db="EMBL/GenBank/DDBJ databases">
        <authorList>
            <person name="Gilroy R."/>
        </authorList>
    </citation>
    <scope>NUCLEOTIDE SEQUENCE</scope>
    <source>
        <strain evidence="5">ChiHjej12B11-29160</strain>
    </source>
</reference>
<dbReference type="GO" id="GO:0006865">
    <property type="term" value="P:amino acid transport"/>
    <property type="evidence" value="ECO:0007669"/>
    <property type="project" value="TreeGrafter"/>
</dbReference>
<protein>
    <submittedName>
        <fullName evidence="5">Glutamate ABC transporter substrate-binding protein</fullName>
    </submittedName>
</protein>
<evidence type="ECO:0000256" key="2">
    <source>
        <dbReference type="ARBA" id="ARBA00022448"/>
    </source>
</evidence>
<dbReference type="GO" id="GO:0030288">
    <property type="term" value="C:outer membrane-bounded periplasmic space"/>
    <property type="evidence" value="ECO:0007669"/>
    <property type="project" value="TreeGrafter"/>
</dbReference>
<dbReference type="PANTHER" id="PTHR30085:SF6">
    <property type="entry name" value="ABC TRANSPORTER GLUTAMINE-BINDING PROTEIN GLNH"/>
    <property type="match status" value="1"/>
</dbReference>
<evidence type="ECO:0000313" key="5">
    <source>
        <dbReference type="EMBL" id="HIU24222.1"/>
    </source>
</evidence>
<dbReference type="Proteomes" id="UP000824078">
    <property type="component" value="Unassembled WGS sequence"/>
</dbReference>
<dbReference type="InterPro" id="IPR001638">
    <property type="entry name" value="Solute-binding_3/MltF_N"/>
</dbReference>
<feature type="domain" description="Solute-binding protein family 3/N-terminal" evidence="4">
    <location>
        <begin position="74"/>
        <end position="298"/>
    </location>
</feature>
<accession>A0A9D1HY45</accession>
<organism evidence="5 6">
    <name type="scientific">Candidatus Coprovicinus avistercoris</name>
    <dbReference type="NCBI Taxonomy" id="2840754"/>
    <lineage>
        <taxon>Bacteria</taxon>
        <taxon>Bacillati</taxon>
        <taxon>Actinomycetota</taxon>
        <taxon>Coriobacteriia</taxon>
        <taxon>Coriobacteriales</taxon>
        <taxon>Coriobacteriaceae</taxon>
        <taxon>Coriobacteriaceae incertae sedis</taxon>
        <taxon>Candidatus Coprovicinus</taxon>
    </lineage>
</organism>
<evidence type="ECO:0000256" key="3">
    <source>
        <dbReference type="ARBA" id="ARBA00022729"/>
    </source>
</evidence>
<sequence length="312" mass="33186">MSRRGFLGVAAGALALGLAGCDESAPTDGAETEASEEVALDTQAYDDLISQGAVADDATIQANTWANAVREAGKLRVGGVQTSMLFSLLNEGDGKTRGFDAGLSQLLTRYILGDENAQEITQVTSNTRESVLQNDQVDCVFATYSINDDRKKVISFAGPYYTSQQSILVMADNTDINSVDDLAGKTVAAQSGSTGPSILEEYAPDAIVQEFATDEEARSALSQGRVEAYVIDTAMQLSNMARNPGRYRIAGDQFGPVDNYGIGMQLNSDGVAFVNTWLQGIEDDGTWAELWEICIGNRAGIEDVPEPPTIGA</sequence>
<evidence type="ECO:0000259" key="4">
    <source>
        <dbReference type="SMART" id="SM00062"/>
    </source>
</evidence>
<comment type="caution">
    <text evidence="5">The sequence shown here is derived from an EMBL/GenBank/DDBJ whole genome shotgun (WGS) entry which is preliminary data.</text>
</comment>
<dbReference type="PANTHER" id="PTHR30085">
    <property type="entry name" value="AMINO ACID ABC TRANSPORTER PERMEASE"/>
    <property type="match status" value="1"/>
</dbReference>
<reference evidence="5" key="2">
    <citation type="journal article" date="2021" name="PeerJ">
        <title>Extensive microbial diversity within the chicken gut microbiome revealed by metagenomics and culture.</title>
        <authorList>
            <person name="Gilroy R."/>
            <person name="Ravi A."/>
            <person name="Getino M."/>
            <person name="Pursley I."/>
            <person name="Horton D.L."/>
            <person name="Alikhan N.F."/>
            <person name="Baker D."/>
            <person name="Gharbi K."/>
            <person name="Hall N."/>
            <person name="Watson M."/>
            <person name="Adriaenssens E.M."/>
            <person name="Foster-Nyarko E."/>
            <person name="Jarju S."/>
            <person name="Secka A."/>
            <person name="Antonio M."/>
            <person name="Oren A."/>
            <person name="Chaudhuri R.R."/>
            <person name="La Ragione R."/>
            <person name="Hildebrand F."/>
            <person name="Pallen M.J."/>
        </authorList>
    </citation>
    <scope>NUCLEOTIDE SEQUENCE</scope>
    <source>
        <strain evidence="5">ChiHjej12B11-29160</strain>
    </source>
</reference>
<proteinExistence type="inferred from homology"/>
<dbReference type="EMBL" id="DVMQ01000015">
    <property type="protein sequence ID" value="HIU24222.1"/>
    <property type="molecule type" value="Genomic_DNA"/>
</dbReference>
<dbReference type="AlphaFoldDB" id="A0A9D1HY45"/>
<evidence type="ECO:0000313" key="6">
    <source>
        <dbReference type="Proteomes" id="UP000824078"/>
    </source>
</evidence>
<dbReference type="Pfam" id="PF00497">
    <property type="entry name" value="SBP_bac_3"/>
    <property type="match status" value="1"/>
</dbReference>
<dbReference type="SUPFAM" id="SSF53850">
    <property type="entry name" value="Periplasmic binding protein-like II"/>
    <property type="match status" value="1"/>
</dbReference>
<dbReference type="InterPro" id="IPR051455">
    <property type="entry name" value="Bact_solute-bind_prot3"/>
</dbReference>
<dbReference type="PROSITE" id="PS51257">
    <property type="entry name" value="PROKAR_LIPOPROTEIN"/>
    <property type="match status" value="1"/>
</dbReference>
<dbReference type="Gene3D" id="3.40.190.10">
    <property type="entry name" value="Periplasmic binding protein-like II"/>
    <property type="match status" value="2"/>
</dbReference>
<gene>
    <name evidence="5" type="ORF">IAD17_04815</name>
</gene>
<evidence type="ECO:0000256" key="1">
    <source>
        <dbReference type="ARBA" id="ARBA00010333"/>
    </source>
</evidence>
<name>A0A9D1HY45_9ACTN</name>
<keyword evidence="3" id="KW-0732">Signal</keyword>